<name>A0A2N1JGB3_9BASI</name>
<evidence type="ECO:0000313" key="2">
    <source>
        <dbReference type="EMBL" id="PKI85576.1"/>
    </source>
</evidence>
<accession>A0A2N1JGB3</accession>
<gene>
    <name evidence="2" type="ORF">MVES_000533</name>
</gene>
<reference evidence="2 3" key="1">
    <citation type="submission" date="2017-10" db="EMBL/GenBank/DDBJ databases">
        <title>A novel species of cold-tolerant Malassezia isolated from bats.</title>
        <authorList>
            <person name="Lorch J.M."/>
            <person name="Palmer J.M."/>
            <person name="Vanderwolf K.J."/>
            <person name="Schmidt K.Z."/>
            <person name="Verant M.L."/>
            <person name="Weller T.J."/>
            <person name="Blehert D.S."/>
        </authorList>
    </citation>
    <scope>NUCLEOTIDE SEQUENCE [LARGE SCALE GENOMIC DNA]</scope>
    <source>
        <strain evidence="2 3">NWHC:44797-103</strain>
    </source>
</reference>
<proteinExistence type="predicted"/>
<dbReference type="AlphaFoldDB" id="A0A2N1JGB3"/>
<dbReference type="Proteomes" id="UP000232875">
    <property type="component" value="Unassembled WGS sequence"/>
</dbReference>
<feature type="compositionally biased region" description="Acidic residues" evidence="1">
    <location>
        <begin position="263"/>
        <end position="275"/>
    </location>
</feature>
<feature type="compositionally biased region" description="Basic and acidic residues" evidence="1">
    <location>
        <begin position="237"/>
        <end position="261"/>
    </location>
</feature>
<keyword evidence="3" id="KW-1185">Reference proteome</keyword>
<feature type="compositionally biased region" description="Basic and acidic residues" evidence="1">
    <location>
        <begin position="213"/>
        <end position="227"/>
    </location>
</feature>
<dbReference type="OrthoDB" id="73788at2759"/>
<feature type="compositionally biased region" description="Low complexity" evidence="1">
    <location>
        <begin position="276"/>
        <end position="298"/>
    </location>
</feature>
<protein>
    <submittedName>
        <fullName evidence="2">Uncharacterized protein</fullName>
    </submittedName>
</protein>
<sequence length="308" mass="33330">MADDPFAAVSAAVTDAPAQHVDTDVDKLAQTIENRVTDFVGGISSWWSDVSKQSSVMATAKKEIARIDSSMEEASTAARASNYALQQEADDGNQAANEALQEKGKARVEEAERKAFTSASLSALGAAAWSSLQQLAHTPQAEQIQQRFMSTMRQSDTSIAEGSEEYTKYMQETLKDAEAFALRQLQQGEALARGVSNDLRGLLDEIVKVVPPEETKSAPVHELDDATHVQGAPTQPTEDKARDTPRHEPSTQAWKTERAADDFAWDEASDEEEEQVAPQVPSQVSPQAAPPSAESAHASAEDSDSDWE</sequence>
<dbReference type="EMBL" id="KZ454987">
    <property type="protein sequence ID" value="PKI85576.1"/>
    <property type="molecule type" value="Genomic_DNA"/>
</dbReference>
<organism evidence="2 3">
    <name type="scientific">Malassezia vespertilionis</name>
    <dbReference type="NCBI Taxonomy" id="2020962"/>
    <lineage>
        <taxon>Eukaryota</taxon>
        <taxon>Fungi</taxon>
        <taxon>Dikarya</taxon>
        <taxon>Basidiomycota</taxon>
        <taxon>Ustilaginomycotina</taxon>
        <taxon>Malasseziomycetes</taxon>
        <taxon>Malasseziales</taxon>
        <taxon>Malasseziaceae</taxon>
        <taxon>Malassezia</taxon>
    </lineage>
</organism>
<evidence type="ECO:0000313" key="3">
    <source>
        <dbReference type="Proteomes" id="UP000232875"/>
    </source>
</evidence>
<evidence type="ECO:0000256" key="1">
    <source>
        <dbReference type="SAM" id="MobiDB-lite"/>
    </source>
</evidence>
<feature type="region of interest" description="Disordered" evidence="1">
    <location>
        <begin position="213"/>
        <end position="308"/>
    </location>
</feature>